<dbReference type="Proteomes" id="UP000066480">
    <property type="component" value="Chromosome"/>
</dbReference>
<proteinExistence type="predicted"/>
<evidence type="ECO:0000313" key="2">
    <source>
        <dbReference type="Proteomes" id="UP000066480"/>
    </source>
</evidence>
<name>A0A0K1JFZ3_9MICO</name>
<reference evidence="1 2" key="1">
    <citation type="submission" date="2015-03" db="EMBL/GenBank/DDBJ databases">
        <title>Luteipulveratus halotolerans sp. nov., a novel actinobacterium (Dermacoccaceae) from Sarawak, Malaysia.</title>
        <authorList>
            <person name="Juboi H."/>
            <person name="Basik A."/>
            <person name="Shamsul S.S."/>
            <person name="Arnold P."/>
            <person name="Schmitt E.K."/>
            <person name="Sanglier J.-J."/>
            <person name="Yeo T."/>
        </authorList>
    </citation>
    <scope>NUCLEOTIDE SEQUENCE [LARGE SCALE GENOMIC DNA]</scope>
    <source>
        <strain evidence="1 2">MN07-A0370</strain>
    </source>
</reference>
<dbReference type="AlphaFoldDB" id="A0A0K1JFZ3"/>
<evidence type="ECO:0008006" key="3">
    <source>
        <dbReference type="Google" id="ProtNLM"/>
    </source>
</evidence>
<dbReference type="KEGG" id="lmoi:VV02_05995"/>
<keyword evidence="2" id="KW-1185">Reference proteome</keyword>
<gene>
    <name evidence="1" type="ORF">VV02_05995</name>
</gene>
<sequence>MALGTVVGSAVLSVVTGCDVGLMPDEPATGGIEPPSRDAPIHAYLPSPDGRVLTVYVNGGLGDRIAWMGVAALSAAEVRVEGHVTNSLPSGPRPAIGYTMSWQLRLEQPLGTRVVRTASGAAIRRLSKPPFDSAYPTAAPTRIQS</sequence>
<protein>
    <recommendedName>
        <fullName evidence="3">Lipoprotein</fullName>
    </recommendedName>
</protein>
<accession>A0A0K1JFZ3</accession>
<dbReference type="EMBL" id="CP011112">
    <property type="protein sequence ID" value="AKU15515.1"/>
    <property type="molecule type" value="Genomic_DNA"/>
</dbReference>
<evidence type="ECO:0000313" key="1">
    <source>
        <dbReference type="EMBL" id="AKU15515.1"/>
    </source>
</evidence>
<organism evidence="1 2">
    <name type="scientific">Luteipulveratus mongoliensis</name>
    <dbReference type="NCBI Taxonomy" id="571913"/>
    <lineage>
        <taxon>Bacteria</taxon>
        <taxon>Bacillati</taxon>
        <taxon>Actinomycetota</taxon>
        <taxon>Actinomycetes</taxon>
        <taxon>Micrococcales</taxon>
        <taxon>Dermacoccaceae</taxon>
        <taxon>Luteipulveratus</taxon>
    </lineage>
</organism>